<dbReference type="Gene3D" id="3.50.50.60">
    <property type="entry name" value="FAD/NAD(P)-binding domain"/>
    <property type="match status" value="1"/>
</dbReference>
<accession>A0ABN9SLV8</accession>
<protein>
    <recommendedName>
        <fullName evidence="2">FAD dependent oxidoreductase domain-containing protein</fullName>
    </recommendedName>
</protein>
<comment type="caution">
    <text evidence="3">The sequence shown here is derived from an EMBL/GenBank/DDBJ whole genome shotgun (WGS) entry which is preliminary data.</text>
</comment>
<keyword evidence="4" id="KW-1185">Reference proteome</keyword>
<name>A0ABN9SLV8_9DINO</name>
<feature type="region of interest" description="Disordered" evidence="1">
    <location>
        <begin position="1"/>
        <end position="38"/>
    </location>
</feature>
<dbReference type="SUPFAM" id="SSF51905">
    <property type="entry name" value="FAD/NAD(P)-binding domain"/>
    <property type="match status" value="1"/>
</dbReference>
<feature type="compositionally biased region" description="Basic and acidic residues" evidence="1">
    <location>
        <begin position="29"/>
        <end position="38"/>
    </location>
</feature>
<organism evidence="3 4">
    <name type="scientific">Prorocentrum cordatum</name>
    <dbReference type="NCBI Taxonomy" id="2364126"/>
    <lineage>
        <taxon>Eukaryota</taxon>
        <taxon>Sar</taxon>
        <taxon>Alveolata</taxon>
        <taxon>Dinophyceae</taxon>
        <taxon>Prorocentrales</taxon>
        <taxon>Prorocentraceae</taxon>
        <taxon>Prorocentrum</taxon>
    </lineage>
</organism>
<evidence type="ECO:0000256" key="1">
    <source>
        <dbReference type="SAM" id="MobiDB-lite"/>
    </source>
</evidence>
<dbReference type="Gene3D" id="3.30.9.10">
    <property type="entry name" value="D-Amino Acid Oxidase, subunit A, domain 2"/>
    <property type="match status" value="1"/>
</dbReference>
<gene>
    <name evidence="3" type="ORF">PCOR1329_LOCUS30711</name>
</gene>
<dbReference type="EMBL" id="CAUYUJ010011891">
    <property type="protein sequence ID" value="CAK0832828.1"/>
    <property type="molecule type" value="Genomic_DNA"/>
</dbReference>
<reference evidence="3" key="1">
    <citation type="submission" date="2023-10" db="EMBL/GenBank/DDBJ databases">
        <authorList>
            <person name="Chen Y."/>
            <person name="Shah S."/>
            <person name="Dougan E. K."/>
            <person name="Thang M."/>
            <person name="Chan C."/>
        </authorList>
    </citation>
    <scope>NUCLEOTIDE SEQUENCE [LARGE SCALE GENOMIC DNA]</scope>
</reference>
<evidence type="ECO:0000259" key="2">
    <source>
        <dbReference type="Pfam" id="PF01266"/>
    </source>
</evidence>
<evidence type="ECO:0000313" key="3">
    <source>
        <dbReference type="EMBL" id="CAK0832828.1"/>
    </source>
</evidence>
<dbReference type="Pfam" id="PF01266">
    <property type="entry name" value="DAO"/>
    <property type="match status" value="1"/>
</dbReference>
<feature type="domain" description="FAD dependent oxidoreductase" evidence="2">
    <location>
        <begin position="67"/>
        <end position="279"/>
    </location>
</feature>
<sequence>MAGRRAASTAGGGGSSGCPPRCVVAPRTGEPRQRGRWRPDARMRCPQRGALVHAEFVRENPDAQNIMHDDGLMYILDEELFKENQALFKGDPSMVFYTKDEFERSEWFAPMYEGCSYYGVLWSKEEGAIDPHRFVLFLSERVQSMGGKVHVNSTVTRLEEVNYAGKVVVHLPPNTAQSLPFDAAIVSVGAATHPGDLLQASGIQDPVDEIYGVKGYTVTGRMPKGFLKMGVVDAVDTKFIRPWIDNRGQFCIRAGSIADPFDPDEPYAINWDRLDEFRDNQFIQPYSITLGIPVECQHTFAAHGFATASRTPTE</sequence>
<dbReference type="InterPro" id="IPR006076">
    <property type="entry name" value="FAD-dep_OxRdtase"/>
</dbReference>
<dbReference type="PROSITE" id="PS51257">
    <property type="entry name" value="PROKAR_LIPOPROTEIN"/>
    <property type="match status" value="1"/>
</dbReference>
<dbReference type="Proteomes" id="UP001189429">
    <property type="component" value="Unassembled WGS sequence"/>
</dbReference>
<dbReference type="InterPro" id="IPR036188">
    <property type="entry name" value="FAD/NAD-bd_sf"/>
</dbReference>
<evidence type="ECO:0000313" key="4">
    <source>
        <dbReference type="Proteomes" id="UP001189429"/>
    </source>
</evidence>
<proteinExistence type="predicted"/>